<accession>A0ABW2BXP9</accession>
<dbReference type="RefSeq" id="WP_345403269.1">
    <property type="nucleotide sequence ID" value="NZ_BAABLA010000114.1"/>
</dbReference>
<dbReference type="CDD" id="cd13964">
    <property type="entry name" value="PT_UbiA_1"/>
    <property type="match status" value="1"/>
</dbReference>
<evidence type="ECO:0000256" key="1">
    <source>
        <dbReference type="ARBA" id="ARBA00004141"/>
    </source>
</evidence>
<dbReference type="InterPro" id="IPR000537">
    <property type="entry name" value="UbiA_prenyltransferase"/>
</dbReference>
<reference evidence="6" key="1">
    <citation type="journal article" date="2019" name="Int. J. Syst. Evol. Microbiol.">
        <title>The Global Catalogue of Microorganisms (GCM) 10K type strain sequencing project: providing services to taxonomists for standard genome sequencing and annotation.</title>
        <authorList>
            <consortium name="The Broad Institute Genomics Platform"/>
            <consortium name="The Broad Institute Genome Sequencing Center for Infectious Disease"/>
            <person name="Wu L."/>
            <person name="Ma J."/>
        </authorList>
    </citation>
    <scope>NUCLEOTIDE SEQUENCE [LARGE SCALE GENOMIC DNA]</scope>
    <source>
        <strain evidence="6">KCTC 32255</strain>
    </source>
</reference>
<comment type="subcellular location">
    <subcellularLocation>
        <location evidence="1">Membrane</location>
        <topology evidence="1">Multi-pass membrane protein</topology>
    </subcellularLocation>
</comment>
<dbReference type="NCBIfam" id="NF045897">
    <property type="entry name" value="SCO3242_trans"/>
    <property type="match status" value="1"/>
</dbReference>
<evidence type="ECO:0000313" key="6">
    <source>
        <dbReference type="Proteomes" id="UP001596337"/>
    </source>
</evidence>
<dbReference type="Gene3D" id="1.10.357.140">
    <property type="entry name" value="UbiA prenyltransferase"/>
    <property type="match status" value="1"/>
</dbReference>
<keyword evidence="5" id="KW-0808">Transferase</keyword>
<name>A0ABW2BXP9_9PSEU</name>
<keyword evidence="2" id="KW-0812">Transmembrane</keyword>
<dbReference type="Proteomes" id="UP001596337">
    <property type="component" value="Unassembled WGS sequence"/>
</dbReference>
<dbReference type="GO" id="GO:0016740">
    <property type="term" value="F:transferase activity"/>
    <property type="evidence" value="ECO:0007669"/>
    <property type="project" value="UniProtKB-KW"/>
</dbReference>
<dbReference type="PANTHER" id="PTHR42723:SF1">
    <property type="entry name" value="CHLOROPHYLL SYNTHASE, CHLOROPLASTIC"/>
    <property type="match status" value="1"/>
</dbReference>
<keyword evidence="3" id="KW-1133">Transmembrane helix</keyword>
<organism evidence="5 6">
    <name type="scientific">Haloechinothrix salitolerans</name>
    <dbReference type="NCBI Taxonomy" id="926830"/>
    <lineage>
        <taxon>Bacteria</taxon>
        <taxon>Bacillati</taxon>
        <taxon>Actinomycetota</taxon>
        <taxon>Actinomycetes</taxon>
        <taxon>Pseudonocardiales</taxon>
        <taxon>Pseudonocardiaceae</taxon>
        <taxon>Haloechinothrix</taxon>
    </lineage>
</organism>
<dbReference type="InterPro" id="IPR050475">
    <property type="entry name" value="Prenyltransferase_related"/>
</dbReference>
<keyword evidence="4" id="KW-0472">Membrane</keyword>
<evidence type="ECO:0000256" key="3">
    <source>
        <dbReference type="ARBA" id="ARBA00022989"/>
    </source>
</evidence>
<dbReference type="InterPro" id="IPR044878">
    <property type="entry name" value="UbiA_sf"/>
</dbReference>
<gene>
    <name evidence="5" type="ORF">ACFQGD_09190</name>
</gene>
<protein>
    <submittedName>
        <fullName evidence="5">SCO3242 family prenyltransferase</fullName>
        <ecNumber evidence="5">2.5.1.-</ecNumber>
    </submittedName>
</protein>
<dbReference type="Pfam" id="PF01040">
    <property type="entry name" value="UbiA"/>
    <property type="match status" value="1"/>
</dbReference>
<keyword evidence="6" id="KW-1185">Reference proteome</keyword>
<dbReference type="EMBL" id="JBHSXX010000001">
    <property type="protein sequence ID" value="MFC6867324.1"/>
    <property type="molecule type" value="Genomic_DNA"/>
</dbReference>
<dbReference type="PANTHER" id="PTHR42723">
    <property type="entry name" value="CHLOROPHYLL SYNTHASE"/>
    <property type="match status" value="1"/>
</dbReference>
<evidence type="ECO:0000313" key="5">
    <source>
        <dbReference type="EMBL" id="MFC6867324.1"/>
    </source>
</evidence>
<evidence type="ECO:0000256" key="4">
    <source>
        <dbReference type="ARBA" id="ARBA00023136"/>
    </source>
</evidence>
<dbReference type="EC" id="2.5.1.-" evidence="5"/>
<proteinExistence type="predicted"/>
<evidence type="ECO:0000256" key="2">
    <source>
        <dbReference type="ARBA" id="ARBA00022692"/>
    </source>
</evidence>
<sequence>MKFGAAVSRSGKLRDAVELVRLPAVLTIPGDSLAGGAAAGWPYGKRGWAMPAASACFYLAGMALNDYADRELDAVERPERPIPSGRVRPGEALALASGLTGAGLGIAAAVGGRAALRVAVPVAAAAWTYDLVAKDTPAGPAVMATARGLDVLLGAGGRPRRAALPACAVAGHTLGVTTLSRGEVHGGSRRTGLAALATTASAATAAVVAALPRRSSGRRAALGRFCHAAATGPARATRDVTTDTGRVDAARRVTAATAAFAATYVGTVGRAQARAARNPDAATVRTATGAGVRGVIGLQAALVAGTGAIGLAGGLLAAGPVARLASKVVSPT</sequence>
<comment type="caution">
    <text evidence="5">The sequence shown here is derived from an EMBL/GenBank/DDBJ whole genome shotgun (WGS) entry which is preliminary data.</text>
</comment>